<keyword evidence="3" id="KW-1185">Reference proteome</keyword>
<feature type="chain" id="PRO_5036474374" evidence="1">
    <location>
        <begin position="22"/>
        <end position="131"/>
    </location>
</feature>
<accession>A0A8X7BSW7</accession>
<reference evidence="2" key="1">
    <citation type="submission" date="2020-08" db="EMBL/GenBank/DDBJ databases">
        <title>Multicomponent nature underlies the extraordinary mechanical properties of spider dragline silk.</title>
        <authorList>
            <person name="Kono N."/>
            <person name="Nakamura H."/>
            <person name="Mori M."/>
            <person name="Yoshida Y."/>
            <person name="Ohtoshi R."/>
            <person name="Malay A.D."/>
            <person name="Moran D.A.P."/>
            <person name="Tomita M."/>
            <person name="Numata K."/>
            <person name="Arakawa K."/>
        </authorList>
    </citation>
    <scope>NUCLEOTIDE SEQUENCE</scope>
</reference>
<evidence type="ECO:0000256" key="1">
    <source>
        <dbReference type="SAM" id="SignalP"/>
    </source>
</evidence>
<keyword evidence="1" id="KW-0732">Signal</keyword>
<evidence type="ECO:0000313" key="3">
    <source>
        <dbReference type="Proteomes" id="UP000886998"/>
    </source>
</evidence>
<dbReference type="EMBL" id="BMAV01002826">
    <property type="protein sequence ID" value="GFY42018.1"/>
    <property type="molecule type" value="Genomic_DNA"/>
</dbReference>
<feature type="signal peptide" evidence="1">
    <location>
        <begin position="1"/>
        <end position="21"/>
    </location>
</feature>
<gene>
    <name evidence="2" type="primary">AVEN_117790_1</name>
    <name evidence="2" type="ORF">TNIN_161531</name>
</gene>
<name>A0A8X7BSW7_9ARAC</name>
<proteinExistence type="predicted"/>
<dbReference type="OrthoDB" id="6512342at2759"/>
<dbReference type="AlphaFoldDB" id="A0A8X7BSW7"/>
<comment type="caution">
    <text evidence="2">The sequence shown here is derived from an EMBL/GenBank/DDBJ whole genome shotgun (WGS) entry which is preliminary data.</text>
</comment>
<dbReference type="Proteomes" id="UP000886998">
    <property type="component" value="Unassembled WGS sequence"/>
</dbReference>
<evidence type="ECO:0000313" key="2">
    <source>
        <dbReference type="EMBL" id="GFY42018.1"/>
    </source>
</evidence>
<protein>
    <submittedName>
        <fullName evidence="2">Uncharacterized protein</fullName>
    </submittedName>
</protein>
<organism evidence="2 3">
    <name type="scientific">Trichonephila inaurata madagascariensis</name>
    <dbReference type="NCBI Taxonomy" id="2747483"/>
    <lineage>
        <taxon>Eukaryota</taxon>
        <taxon>Metazoa</taxon>
        <taxon>Ecdysozoa</taxon>
        <taxon>Arthropoda</taxon>
        <taxon>Chelicerata</taxon>
        <taxon>Arachnida</taxon>
        <taxon>Araneae</taxon>
        <taxon>Araneomorphae</taxon>
        <taxon>Entelegynae</taxon>
        <taxon>Araneoidea</taxon>
        <taxon>Nephilidae</taxon>
        <taxon>Trichonephila</taxon>
        <taxon>Trichonephila inaurata</taxon>
    </lineage>
</organism>
<sequence length="131" mass="15053">MRFLFLSWLAVLSLEFVMVSCQQDLPLWSGQAISKELLRPYLLDSSEESSDYESPKVPALASYTNRQAAGGLKKRVVVRKSLGDRSEAAVIQCREFYEGHCEEFCLGFERRFDGGRFMVIDWRLTIAMEFP</sequence>